<dbReference type="PANTHER" id="PTHR11655:SF14">
    <property type="entry name" value="LARGE RIBOSOMAL SUBUNIT PROTEIN UL6M"/>
    <property type="match status" value="1"/>
</dbReference>
<evidence type="ECO:0000256" key="3">
    <source>
        <dbReference type="ARBA" id="ARBA00022884"/>
    </source>
</evidence>
<evidence type="ECO:0000256" key="4">
    <source>
        <dbReference type="ARBA" id="ARBA00022980"/>
    </source>
</evidence>
<dbReference type="PRINTS" id="PR00059">
    <property type="entry name" value="RIBOSOMALL6"/>
</dbReference>
<keyword evidence="8" id="KW-0934">Plastid</keyword>
<dbReference type="PROSITE" id="PS00525">
    <property type="entry name" value="RIBOSOMAL_L6_1"/>
    <property type="match status" value="1"/>
</dbReference>
<keyword evidence="2" id="KW-0699">rRNA-binding</keyword>
<evidence type="ECO:0000256" key="1">
    <source>
        <dbReference type="ARBA" id="ARBA00009356"/>
    </source>
</evidence>
<dbReference type="GO" id="GO:0002181">
    <property type="term" value="P:cytoplasmic translation"/>
    <property type="evidence" value="ECO:0007669"/>
    <property type="project" value="TreeGrafter"/>
</dbReference>
<dbReference type="PANTHER" id="PTHR11655">
    <property type="entry name" value="60S/50S RIBOSOMAL PROTEIN L6/L9"/>
    <property type="match status" value="1"/>
</dbReference>
<proteinExistence type="inferred from homology"/>
<evidence type="ECO:0000256" key="5">
    <source>
        <dbReference type="ARBA" id="ARBA00023274"/>
    </source>
</evidence>
<dbReference type="GO" id="GO:0003735">
    <property type="term" value="F:structural constituent of ribosome"/>
    <property type="evidence" value="ECO:0007669"/>
    <property type="project" value="InterPro"/>
</dbReference>
<dbReference type="SUPFAM" id="SSF56053">
    <property type="entry name" value="Ribosomal protein L6"/>
    <property type="match status" value="2"/>
</dbReference>
<organism evidence="8">
    <name type="scientific">Cyanidium sp. THAL103</name>
    <dbReference type="NCBI Taxonomy" id="3027999"/>
    <lineage>
        <taxon>Eukaryota</taxon>
        <taxon>Rhodophyta</taxon>
        <taxon>Bangiophyceae</taxon>
        <taxon>Cyanidiales</taxon>
        <taxon>Cyanidiaceae</taxon>
        <taxon>Cyanidium</taxon>
    </lineage>
</organism>
<protein>
    <submittedName>
        <fullName evidence="8">Ribosomal protein L6</fullName>
    </submittedName>
</protein>
<dbReference type="GO" id="GO:0019843">
    <property type="term" value="F:rRNA binding"/>
    <property type="evidence" value="ECO:0007669"/>
    <property type="project" value="UniProtKB-KW"/>
</dbReference>
<evidence type="ECO:0000256" key="2">
    <source>
        <dbReference type="ARBA" id="ARBA00022730"/>
    </source>
</evidence>
<keyword evidence="5 6" id="KW-0687">Ribonucleoprotein</keyword>
<dbReference type="PIRSF" id="PIRSF002162">
    <property type="entry name" value="Ribosomal_L6"/>
    <property type="match status" value="1"/>
</dbReference>
<dbReference type="InterPro" id="IPR019906">
    <property type="entry name" value="Ribosomal_uL6_bac-type"/>
</dbReference>
<feature type="domain" description="Large ribosomal subunit protein uL6 alpha-beta" evidence="7">
    <location>
        <begin position="11"/>
        <end position="82"/>
    </location>
</feature>
<name>A0A9Y1MY52_9RHOD</name>
<dbReference type="InterPro" id="IPR036789">
    <property type="entry name" value="Ribosomal_uL6-like_a/b-dom_sf"/>
</dbReference>
<evidence type="ECO:0000313" key="8">
    <source>
        <dbReference type="EMBL" id="WDB00108.1"/>
    </source>
</evidence>
<dbReference type="InterPro" id="IPR020040">
    <property type="entry name" value="Ribosomal_uL6_a/b-dom"/>
</dbReference>
<accession>A0A9Y1MY52</accession>
<comment type="similarity">
    <text evidence="1 6">Belongs to the universal ribosomal protein uL6 family.</text>
</comment>
<geneLocation type="plastid" evidence="8"/>
<dbReference type="Pfam" id="PF00347">
    <property type="entry name" value="Ribosomal_L6"/>
    <property type="match status" value="2"/>
</dbReference>
<feature type="domain" description="Large ribosomal subunit protein uL6 alpha-beta" evidence="7">
    <location>
        <begin position="91"/>
        <end position="164"/>
    </location>
</feature>
<dbReference type="InterPro" id="IPR002358">
    <property type="entry name" value="Ribosomal_uL6_CS"/>
</dbReference>
<dbReference type="InterPro" id="IPR000702">
    <property type="entry name" value="Ribosomal_uL6-like"/>
</dbReference>
<dbReference type="GO" id="GO:0005840">
    <property type="term" value="C:ribosome"/>
    <property type="evidence" value="ECO:0007669"/>
    <property type="project" value="UniProtKB-KW"/>
</dbReference>
<gene>
    <name evidence="8" type="primary">rpl6</name>
    <name evidence="8" type="ORF">CspTHAL103_183</name>
</gene>
<evidence type="ECO:0000259" key="7">
    <source>
        <dbReference type="Pfam" id="PF00347"/>
    </source>
</evidence>
<dbReference type="AlphaFoldDB" id="A0A9Y1MY52"/>
<sequence length="180" mass="20038">MSRIGKKIIFIPKNVDIIIQNKTITVMGPKGKLSRKIPEELKIILDNYTILVLPINSKKNLKSLHGLYRTLISNMIVGVSSGFIKNLQVHGVGYKFQVNDNILIASLGYSHNIKLNSSKDISLKLEGTNILSIHGIDKEQVGKFAASVRALRPPEVYKGKGIRYIDEKIYRKIGKAGKGK</sequence>
<evidence type="ECO:0000256" key="6">
    <source>
        <dbReference type="RuleBase" id="RU003869"/>
    </source>
</evidence>
<dbReference type="GO" id="GO:1990904">
    <property type="term" value="C:ribonucleoprotein complex"/>
    <property type="evidence" value="ECO:0007669"/>
    <property type="project" value="UniProtKB-KW"/>
</dbReference>
<reference evidence="8" key="1">
    <citation type="journal article" date="2023" name="J. Phycol.">
        <title>Revised classification of the Cyanidiophyceae based on plastid genome data with descriptions of the Cavernulicolales ord. nov. and Galdieriales ord. nov. (Rhodophyta).</title>
        <authorList>
            <person name="Park S.I."/>
            <person name="Cho C.H."/>
            <person name="Ciniglia C."/>
            <person name="Huang T.Y."/>
            <person name="Liu S.L."/>
            <person name="Bustamante D.E."/>
            <person name="Calderon M.S."/>
            <person name="Mansilla A."/>
            <person name="McDermott T."/>
            <person name="Andersen R.A."/>
            <person name="Yoon H.S."/>
        </authorList>
    </citation>
    <scope>NUCLEOTIDE SEQUENCE</scope>
</reference>
<dbReference type="FunFam" id="3.90.930.12:FF:000002">
    <property type="entry name" value="50S ribosomal protein L6"/>
    <property type="match status" value="1"/>
</dbReference>
<keyword evidence="4 6" id="KW-0689">Ribosomal protein</keyword>
<keyword evidence="3" id="KW-0694">RNA-binding</keyword>
<dbReference type="Gene3D" id="3.90.930.12">
    <property type="entry name" value="Ribosomal protein L6, alpha-beta domain"/>
    <property type="match status" value="2"/>
</dbReference>
<dbReference type="EMBL" id="OP616817">
    <property type="protein sequence ID" value="WDB00108.1"/>
    <property type="molecule type" value="Genomic_DNA"/>
</dbReference>
<dbReference type="NCBIfam" id="TIGR03654">
    <property type="entry name" value="L6_bact"/>
    <property type="match status" value="1"/>
</dbReference>